<evidence type="ECO:0000313" key="2">
    <source>
        <dbReference type="Proteomes" id="UP000198521"/>
    </source>
</evidence>
<accession>A0A1H7FFI1</accession>
<dbReference type="EMBL" id="FOAB01000001">
    <property type="protein sequence ID" value="SEK23182.1"/>
    <property type="molecule type" value="Genomic_DNA"/>
</dbReference>
<evidence type="ECO:0000313" key="1">
    <source>
        <dbReference type="EMBL" id="SEK23182.1"/>
    </source>
</evidence>
<sequence>MIRLYNLDFCKLEIYHNYMVAVMNEGIVVCTLKNSILIKIAEKHFKKTPFVYITHRLNSYAVDPIIYIKTAEVSNLIGFAVVSNDPKQKILTTYEKSFFKKEFKQFENLEAALIWKDDIVKKNNDDTTSISKQKKSTN</sequence>
<name>A0A1H7FFI1_AQUAM</name>
<dbReference type="AlphaFoldDB" id="A0A1H7FFI1"/>
<protein>
    <recommendedName>
        <fullName evidence="3">SpoIIAA-like</fullName>
    </recommendedName>
</protein>
<organism evidence="1 2">
    <name type="scientific">Aquimarina amphilecti</name>
    <dbReference type="NCBI Taxonomy" id="1038014"/>
    <lineage>
        <taxon>Bacteria</taxon>
        <taxon>Pseudomonadati</taxon>
        <taxon>Bacteroidota</taxon>
        <taxon>Flavobacteriia</taxon>
        <taxon>Flavobacteriales</taxon>
        <taxon>Flavobacteriaceae</taxon>
        <taxon>Aquimarina</taxon>
    </lineage>
</organism>
<evidence type="ECO:0008006" key="3">
    <source>
        <dbReference type="Google" id="ProtNLM"/>
    </source>
</evidence>
<dbReference type="STRING" id="1038014.SAMN04487910_0026"/>
<keyword evidence="2" id="KW-1185">Reference proteome</keyword>
<proteinExistence type="predicted"/>
<reference evidence="1 2" key="1">
    <citation type="submission" date="2016-10" db="EMBL/GenBank/DDBJ databases">
        <authorList>
            <person name="de Groot N.N."/>
        </authorList>
    </citation>
    <scope>NUCLEOTIDE SEQUENCE [LARGE SCALE GENOMIC DNA]</scope>
    <source>
        <strain evidence="1 2">DSM 25232</strain>
    </source>
</reference>
<dbReference type="RefSeq" id="WP_244542951.1">
    <property type="nucleotide sequence ID" value="NZ_FOAB01000001.1"/>
</dbReference>
<gene>
    <name evidence="1" type="ORF">SAMN04487910_0026</name>
</gene>
<dbReference type="Proteomes" id="UP000198521">
    <property type="component" value="Unassembled WGS sequence"/>
</dbReference>